<evidence type="ECO:0000256" key="1">
    <source>
        <dbReference type="ARBA" id="ARBA00006464"/>
    </source>
</evidence>
<sequence length="207" mass="23413">MRWRVVKRALDLVVSLLLLLLSLPVQAVLALMVARRLGRPVLFEQPRPGLGGHPFILRKFRTMVPVNPALGLVDDSARMTDFGRWLRSTSLDELPTLWNVVRGDMSLVGPRPLLVAYLPLYTPEEARRHDVRPGVTGLAQVSGRNAISWDDRLRLDVEYVERSSLALDLKILWRTLTSVTRRQGISAPDHDTMPLLTRPLPESRFDA</sequence>
<name>A0ABN3M1K0_9MICO</name>
<keyword evidence="3" id="KW-0808">Transferase</keyword>
<organism evidence="3 4">
    <name type="scientific">Terrabacter carboxydivorans</name>
    <dbReference type="NCBI Taxonomy" id="619730"/>
    <lineage>
        <taxon>Bacteria</taxon>
        <taxon>Bacillati</taxon>
        <taxon>Actinomycetota</taxon>
        <taxon>Actinomycetes</taxon>
        <taxon>Micrococcales</taxon>
        <taxon>Intrasporangiaceae</taxon>
        <taxon>Terrabacter</taxon>
    </lineage>
</organism>
<comment type="caution">
    <text evidence="3">The sequence shown here is derived from an EMBL/GenBank/DDBJ whole genome shotgun (WGS) entry which is preliminary data.</text>
</comment>
<evidence type="ECO:0000313" key="3">
    <source>
        <dbReference type="EMBL" id="GAA2493708.1"/>
    </source>
</evidence>
<reference evidence="3 4" key="1">
    <citation type="journal article" date="2019" name="Int. J. Syst. Evol. Microbiol.">
        <title>The Global Catalogue of Microorganisms (GCM) 10K type strain sequencing project: providing services to taxonomists for standard genome sequencing and annotation.</title>
        <authorList>
            <consortium name="The Broad Institute Genomics Platform"/>
            <consortium name="The Broad Institute Genome Sequencing Center for Infectious Disease"/>
            <person name="Wu L."/>
            <person name="Ma J."/>
        </authorList>
    </citation>
    <scope>NUCLEOTIDE SEQUENCE [LARGE SCALE GENOMIC DNA]</scope>
    <source>
        <strain evidence="3 4">JCM 16259</strain>
    </source>
</reference>
<dbReference type="Pfam" id="PF02397">
    <property type="entry name" value="Bac_transf"/>
    <property type="match status" value="1"/>
</dbReference>
<protein>
    <submittedName>
        <fullName evidence="3">Sugar transferase</fullName>
    </submittedName>
</protein>
<accession>A0ABN3M1K0</accession>
<evidence type="ECO:0000259" key="2">
    <source>
        <dbReference type="Pfam" id="PF02397"/>
    </source>
</evidence>
<dbReference type="PANTHER" id="PTHR30576:SF8">
    <property type="entry name" value="UNDECAPRENYL-PHOSPHATE GALACTOSE PHOSPHOTRANSFERASE"/>
    <property type="match status" value="1"/>
</dbReference>
<dbReference type="RefSeq" id="WP_344256319.1">
    <property type="nucleotide sequence ID" value="NZ_BAAARE010000016.1"/>
</dbReference>
<dbReference type="PANTHER" id="PTHR30576">
    <property type="entry name" value="COLANIC BIOSYNTHESIS UDP-GLUCOSE LIPID CARRIER TRANSFERASE"/>
    <property type="match status" value="1"/>
</dbReference>
<evidence type="ECO:0000313" key="4">
    <source>
        <dbReference type="Proteomes" id="UP001500730"/>
    </source>
</evidence>
<keyword evidence="4" id="KW-1185">Reference proteome</keyword>
<dbReference type="GO" id="GO:0016740">
    <property type="term" value="F:transferase activity"/>
    <property type="evidence" value="ECO:0007669"/>
    <property type="project" value="UniProtKB-KW"/>
</dbReference>
<comment type="similarity">
    <text evidence="1">Belongs to the bacterial sugar transferase family.</text>
</comment>
<dbReference type="InterPro" id="IPR003362">
    <property type="entry name" value="Bact_transf"/>
</dbReference>
<gene>
    <name evidence="3" type="ORF">GCM10009858_34640</name>
</gene>
<proteinExistence type="inferred from homology"/>
<feature type="domain" description="Bacterial sugar transferase" evidence="2">
    <location>
        <begin position="7"/>
        <end position="180"/>
    </location>
</feature>
<dbReference type="Proteomes" id="UP001500730">
    <property type="component" value="Unassembled WGS sequence"/>
</dbReference>
<dbReference type="EMBL" id="BAAARE010000016">
    <property type="protein sequence ID" value="GAA2493708.1"/>
    <property type="molecule type" value="Genomic_DNA"/>
</dbReference>